<dbReference type="Pfam" id="PF14602">
    <property type="entry name" value="Hexapep_2"/>
    <property type="match status" value="1"/>
</dbReference>
<evidence type="ECO:0000256" key="16">
    <source>
        <dbReference type="ARBA" id="ARBA00048493"/>
    </source>
</evidence>
<evidence type="ECO:0000256" key="15">
    <source>
        <dbReference type="ARBA" id="ARBA00048247"/>
    </source>
</evidence>
<name>A0ABX1TQQ2_9GAMM</name>
<dbReference type="InterPro" id="IPR050065">
    <property type="entry name" value="GlmU-like"/>
</dbReference>
<comment type="subcellular location">
    <subcellularLocation>
        <location evidence="2">Cytoplasm</location>
    </subcellularLocation>
</comment>
<keyword evidence="14" id="KW-0961">Cell wall biogenesis/degradation</keyword>
<keyword evidence="6 18" id="KW-0808">Transferase</keyword>
<evidence type="ECO:0000256" key="2">
    <source>
        <dbReference type="ARBA" id="ARBA00004496"/>
    </source>
</evidence>
<dbReference type="Gene3D" id="2.160.10.10">
    <property type="entry name" value="Hexapeptide repeat proteins"/>
    <property type="match status" value="1"/>
</dbReference>
<dbReference type="EC" id="2.7.7.23" evidence="18"/>
<comment type="catalytic activity">
    <reaction evidence="15">
        <text>alpha-D-glucosamine 1-phosphate + acetyl-CoA = N-acetyl-alpha-D-glucosamine 1-phosphate + CoA + H(+)</text>
        <dbReference type="Rhea" id="RHEA:13725"/>
        <dbReference type="ChEBI" id="CHEBI:15378"/>
        <dbReference type="ChEBI" id="CHEBI:57287"/>
        <dbReference type="ChEBI" id="CHEBI:57288"/>
        <dbReference type="ChEBI" id="CHEBI:57776"/>
        <dbReference type="ChEBI" id="CHEBI:58516"/>
        <dbReference type="EC" id="2.3.1.157"/>
    </reaction>
</comment>
<comment type="catalytic activity">
    <reaction evidence="16">
        <text>N-acetyl-alpha-D-glucosamine 1-phosphate + UTP + H(+) = UDP-N-acetyl-alpha-D-glucosamine + diphosphate</text>
        <dbReference type="Rhea" id="RHEA:13509"/>
        <dbReference type="ChEBI" id="CHEBI:15378"/>
        <dbReference type="ChEBI" id="CHEBI:33019"/>
        <dbReference type="ChEBI" id="CHEBI:46398"/>
        <dbReference type="ChEBI" id="CHEBI:57705"/>
        <dbReference type="ChEBI" id="CHEBI:57776"/>
        <dbReference type="EC" id="2.7.7.23"/>
    </reaction>
</comment>
<dbReference type="PANTHER" id="PTHR43584:SF3">
    <property type="entry name" value="BIFUNCTIONAL PROTEIN GLMU"/>
    <property type="match status" value="1"/>
</dbReference>
<sequence length="156" mass="16151">SATVSKFCRIVGVEGAEVGAGAQIGPFARLRPETQLAAGVHIGNFVETKKTRIGSGSKVNHLTYLGDAEIGTRVNVGAGTITCNYDGANKHKTLIGDDAFIGSNSSLVAPVRIGQGATVGAGSSVSRDVPDGSLCLTRAPRKDVAHWQRPVKPKKS</sequence>
<comment type="cofactor">
    <cofactor evidence="1">
        <name>Mg(2+)</name>
        <dbReference type="ChEBI" id="CHEBI:18420"/>
    </cofactor>
</comment>
<dbReference type="EMBL" id="SPMZ01000042">
    <property type="protein sequence ID" value="NMQ20271.1"/>
    <property type="molecule type" value="Genomic_DNA"/>
</dbReference>
<keyword evidence="7 18" id="KW-0548">Nucleotidyltransferase</keyword>
<protein>
    <submittedName>
        <fullName evidence="18">Bifunctional N-acetylglucosamine-1-phosphate uridyltransferase/glucosamine-1-phosphate acetyltransferase</fullName>
        <ecNumber evidence="18">2.3.1.157</ecNumber>
        <ecNumber evidence="18">2.7.7.23</ecNumber>
    </submittedName>
</protein>
<organism evidence="18 19">
    <name type="scientific">Candidatus Competibacter phosphatis</name>
    <dbReference type="NCBI Taxonomy" id="221280"/>
    <lineage>
        <taxon>Bacteria</taxon>
        <taxon>Pseudomonadati</taxon>
        <taxon>Pseudomonadota</taxon>
        <taxon>Gammaproteobacteria</taxon>
        <taxon>Candidatus Competibacteraceae</taxon>
        <taxon>Candidatus Competibacter</taxon>
    </lineage>
</organism>
<evidence type="ECO:0000256" key="17">
    <source>
        <dbReference type="ARBA" id="ARBA00049628"/>
    </source>
</evidence>
<accession>A0ABX1TQQ2</accession>
<evidence type="ECO:0000313" key="19">
    <source>
        <dbReference type="Proteomes" id="UP000760480"/>
    </source>
</evidence>
<dbReference type="PANTHER" id="PTHR43584">
    <property type="entry name" value="NUCLEOTIDYL TRANSFERASE"/>
    <property type="match status" value="1"/>
</dbReference>
<comment type="similarity">
    <text evidence="3">In the C-terminal section; belongs to the transferase hexapeptide repeat family.</text>
</comment>
<keyword evidence="9" id="KW-0677">Repeat</keyword>
<evidence type="ECO:0000256" key="1">
    <source>
        <dbReference type="ARBA" id="ARBA00001946"/>
    </source>
</evidence>
<comment type="caution">
    <text evidence="18">The sequence shown here is derived from an EMBL/GenBank/DDBJ whole genome shotgun (WGS) entry which is preliminary data.</text>
</comment>
<evidence type="ECO:0000256" key="5">
    <source>
        <dbReference type="ARBA" id="ARBA00022490"/>
    </source>
</evidence>
<dbReference type="SUPFAM" id="SSF51161">
    <property type="entry name" value="Trimeric LpxA-like enzymes"/>
    <property type="match status" value="1"/>
</dbReference>
<evidence type="ECO:0000256" key="7">
    <source>
        <dbReference type="ARBA" id="ARBA00022695"/>
    </source>
</evidence>
<proteinExistence type="inferred from homology"/>
<dbReference type="Proteomes" id="UP000760480">
    <property type="component" value="Unassembled WGS sequence"/>
</dbReference>
<dbReference type="EC" id="2.3.1.157" evidence="18"/>
<dbReference type="InterPro" id="IPR011004">
    <property type="entry name" value="Trimer_LpxA-like_sf"/>
</dbReference>
<evidence type="ECO:0000256" key="12">
    <source>
        <dbReference type="ARBA" id="ARBA00022984"/>
    </source>
</evidence>
<evidence type="ECO:0000256" key="9">
    <source>
        <dbReference type="ARBA" id="ARBA00022737"/>
    </source>
</evidence>
<evidence type="ECO:0000256" key="8">
    <source>
        <dbReference type="ARBA" id="ARBA00022723"/>
    </source>
</evidence>
<evidence type="ECO:0000256" key="10">
    <source>
        <dbReference type="ARBA" id="ARBA00022842"/>
    </source>
</evidence>
<evidence type="ECO:0000256" key="3">
    <source>
        <dbReference type="ARBA" id="ARBA00007707"/>
    </source>
</evidence>
<dbReference type="GO" id="GO:0019134">
    <property type="term" value="F:glucosamine-1-phosphate N-acetyltransferase activity"/>
    <property type="evidence" value="ECO:0007669"/>
    <property type="project" value="UniProtKB-EC"/>
</dbReference>
<dbReference type="GO" id="GO:0003977">
    <property type="term" value="F:UDP-N-acetylglucosamine diphosphorylase activity"/>
    <property type="evidence" value="ECO:0007669"/>
    <property type="project" value="UniProtKB-EC"/>
</dbReference>
<keyword evidence="19" id="KW-1185">Reference proteome</keyword>
<evidence type="ECO:0000256" key="6">
    <source>
        <dbReference type="ARBA" id="ARBA00022679"/>
    </source>
</evidence>
<feature type="non-terminal residue" evidence="18">
    <location>
        <position position="1"/>
    </location>
</feature>
<keyword evidence="10" id="KW-0460">Magnesium</keyword>
<keyword evidence="12" id="KW-0573">Peptidoglycan synthesis</keyword>
<evidence type="ECO:0000256" key="14">
    <source>
        <dbReference type="ARBA" id="ARBA00023316"/>
    </source>
</evidence>
<dbReference type="InterPro" id="IPR001451">
    <property type="entry name" value="Hexapep"/>
</dbReference>
<evidence type="ECO:0000313" key="18">
    <source>
        <dbReference type="EMBL" id="NMQ20271.1"/>
    </source>
</evidence>
<evidence type="ECO:0000256" key="4">
    <source>
        <dbReference type="ARBA" id="ARBA00007947"/>
    </source>
</evidence>
<dbReference type="InterPro" id="IPR018357">
    <property type="entry name" value="Hexapep_transf_CS"/>
</dbReference>
<keyword evidence="13 18" id="KW-0012">Acyltransferase</keyword>
<keyword evidence="8" id="KW-0479">Metal-binding</keyword>
<comment type="function">
    <text evidence="17">Catalyzes the last two sequential reactions in the de novo biosynthetic pathway for UDP-N-acetylglucosamine (UDP-GlcNAc). The C-terminal domain catalyzes the transfer of acetyl group from acetyl coenzyme A to glucosamine-1-phosphate (GlcN-1-P) to produce N-acetylglucosamine-1-phosphate (GlcNAc-1-P), which is converted into UDP-GlcNAc by the transfer of uridine 5-monophosphate (from uridine 5-triphosphate), a reaction catalyzed by the N-terminal domain.</text>
</comment>
<reference evidence="18 19" key="1">
    <citation type="submission" date="2019-03" db="EMBL/GenBank/DDBJ databases">
        <title>Metabolic reconstructions from genomes of highly enriched 'Candidatus Accumulibacter' and 'Candidatus Competibacter' bioreactor populations.</title>
        <authorList>
            <person name="Annavajhala M.K."/>
            <person name="Welles L."/>
            <person name="Abbas B."/>
            <person name="Sorokin D."/>
            <person name="Park H."/>
            <person name="Van Loosdrecht M."/>
            <person name="Chandran K."/>
        </authorList>
    </citation>
    <scope>NUCLEOTIDE SEQUENCE [LARGE SCALE GENOMIC DNA]</scope>
    <source>
        <strain evidence="18 19">SBR_G</strain>
    </source>
</reference>
<gene>
    <name evidence="18" type="primary">glmU</name>
    <name evidence="18" type="ORF">E4P82_14350</name>
</gene>
<evidence type="ECO:0000256" key="11">
    <source>
        <dbReference type="ARBA" id="ARBA00022960"/>
    </source>
</evidence>
<keyword evidence="5" id="KW-0963">Cytoplasm</keyword>
<dbReference type="PROSITE" id="PS00101">
    <property type="entry name" value="HEXAPEP_TRANSFERASES"/>
    <property type="match status" value="1"/>
</dbReference>
<keyword evidence="11" id="KW-0133">Cell shape</keyword>
<evidence type="ECO:0000256" key="13">
    <source>
        <dbReference type="ARBA" id="ARBA00023315"/>
    </source>
</evidence>
<comment type="similarity">
    <text evidence="4">In the N-terminal section; belongs to the N-acetylglucosamine-1-phosphate uridyltransferase family.</text>
</comment>